<reference evidence="5 6" key="1">
    <citation type="submission" date="2019-09" db="EMBL/GenBank/DDBJ databases">
        <title>The hologenome of the rock-dwelling lichen Lasallia pustulata.</title>
        <authorList>
            <person name="Greshake Tzovaras B."/>
            <person name="Segers F."/>
            <person name="Bicker A."/>
            <person name="Dal Grande F."/>
            <person name="Otte J."/>
            <person name="Hankeln T."/>
            <person name="Schmitt I."/>
            <person name="Ebersberger I."/>
        </authorList>
    </citation>
    <scope>NUCLEOTIDE SEQUENCE [LARGE SCALE GENOMIC DNA]</scope>
    <source>
        <strain evidence="5">A1-1</strain>
    </source>
</reference>
<protein>
    <recommendedName>
        <fullName evidence="4">Peptidase A1 domain-containing protein</fullName>
    </recommendedName>
</protein>
<organism evidence="5 6">
    <name type="scientific">Lasallia pustulata</name>
    <dbReference type="NCBI Taxonomy" id="136370"/>
    <lineage>
        <taxon>Eukaryota</taxon>
        <taxon>Fungi</taxon>
        <taxon>Dikarya</taxon>
        <taxon>Ascomycota</taxon>
        <taxon>Pezizomycotina</taxon>
        <taxon>Lecanoromycetes</taxon>
        <taxon>OSLEUM clade</taxon>
        <taxon>Umbilicariomycetidae</taxon>
        <taxon>Umbilicariales</taxon>
        <taxon>Umbilicariaceae</taxon>
        <taxon>Lasallia</taxon>
    </lineage>
</organism>
<dbReference type="InterPro" id="IPR021109">
    <property type="entry name" value="Peptidase_aspartic_dom_sf"/>
</dbReference>
<evidence type="ECO:0000256" key="2">
    <source>
        <dbReference type="SAM" id="MobiDB-lite"/>
    </source>
</evidence>
<evidence type="ECO:0000256" key="3">
    <source>
        <dbReference type="SAM" id="Phobius"/>
    </source>
</evidence>
<dbReference type="EMBL" id="VXIT01000005">
    <property type="protein sequence ID" value="KAA6412465.1"/>
    <property type="molecule type" value="Genomic_DNA"/>
</dbReference>
<gene>
    <name evidence="5" type="ORF">FRX48_03456</name>
</gene>
<evidence type="ECO:0000313" key="5">
    <source>
        <dbReference type="EMBL" id="KAA6412465.1"/>
    </source>
</evidence>
<dbReference type="SUPFAM" id="SSF50630">
    <property type="entry name" value="Acid proteases"/>
    <property type="match status" value="1"/>
</dbReference>
<dbReference type="Gene3D" id="2.40.70.10">
    <property type="entry name" value="Acid Proteases"/>
    <property type="match status" value="2"/>
</dbReference>
<dbReference type="OrthoDB" id="4074350at2759"/>
<evidence type="ECO:0000259" key="4">
    <source>
        <dbReference type="PROSITE" id="PS51767"/>
    </source>
</evidence>
<keyword evidence="3" id="KW-1133">Transmembrane helix</keyword>
<feature type="domain" description="Peptidase A1" evidence="4">
    <location>
        <begin position="19"/>
        <end position="362"/>
    </location>
</feature>
<dbReference type="InterPro" id="IPR001461">
    <property type="entry name" value="Aspartic_peptidase_A1"/>
</dbReference>
<evidence type="ECO:0000313" key="6">
    <source>
        <dbReference type="Proteomes" id="UP000324767"/>
    </source>
</evidence>
<dbReference type="PROSITE" id="PS51767">
    <property type="entry name" value="PEPTIDASE_A1"/>
    <property type="match status" value="1"/>
</dbReference>
<keyword evidence="3" id="KW-0812">Transmembrane</keyword>
<proteinExistence type="inferred from homology"/>
<dbReference type="PANTHER" id="PTHR47966:SF51">
    <property type="entry name" value="BETA-SITE APP-CLEAVING ENZYME, ISOFORM A-RELATED"/>
    <property type="match status" value="1"/>
</dbReference>
<dbReference type="GO" id="GO:0004190">
    <property type="term" value="F:aspartic-type endopeptidase activity"/>
    <property type="evidence" value="ECO:0007669"/>
    <property type="project" value="InterPro"/>
</dbReference>
<accession>A0A5M8PTX4</accession>
<comment type="similarity">
    <text evidence="1">Belongs to the peptidase A1 family.</text>
</comment>
<evidence type="ECO:0000256" key="1">
    <source>
        <dbReference type="ARBA" id="ARBA00007447"/>
    </source>
</evidence>
<dbReference type="Proteomes" id="UP000324767">
    <property type="component" value="Unassembled WGS sequence"/>
</dbReference>
<keyword evidence="3" id="KW-0472">Membrane</keyword>
<sequence length="532" mass="58216">MVISINPSQSWQGNDGPWSTFTLGIGTPAQWVQVLISTTGVQPWVILSQGCTPTDPPTCGKSRGNIFYINQSSTWQDEGLYELDLELNLGYTGSGDFGCDTLSLGLLGTGLPNMSHQIIAGIAAKDFYLGSWGISPYPTNLTTLDDPKPSLMSDLKEKNLISSLSYGYTAGAQYRLKGVLGSLTLGGYDASLFTPSSTSFGFAADTSRDLVVGIKSISMSQSAMPTVDLLPTSILSFIDSTVAQIWLPIDACHEFERAFGISYDDGTGLYLVNDTLHDSLVARDASLTFTIATDTTSDEIVNITLPYASFDLHVSYPIVQNGSSRYFPIRRAENSTQYTLGRTFLQEAYLTVDYERSNFSVHQCIFQENVPQDLIPILSANMTSTTTNSFNNHSSLPAGTDAGIAIGALFVMLLAVGTWFLLRRRRRRRRESRTQDVIEAPTPEVGQIAELDTPSMPQELALSNSLTPEVEGTELRRLHELYSPPEFTELSGGSSQVYELSGESRRLGRESNLSGQSRRSKPAELHLQQGYF</sequence>
<dbReference type="AlphaFoldDB" id="A0A5M8PTX4"/>
<comment type="caution">
    <text evidence="5">The sequence shown here is derived from an EMBL/GenBank/DDBJ whole genome shotgun (WGS) entry which is preliminary data.</text>
</comment>
<dbReference type="InterPro" id="IPR033121">
    <property type="entry name" value="PEPTIDASE_A1"/>
</dbReference>
<dbReference type="Pfam" id="PF00026">
    <property type="entry name" value="Asp"/>
    <property type="match status" value="1"/>
</dbReference>
<dbReference type="GO" id="GO:0006508">
    <property type="term" value="P:proteolysis"/>
    <property type="evidence" value="ECO:0007669"/>
    <property type="project" value="InterPro"/>
</dbReference>
<name>A0A5M8PTX4_9LECA</name>
<dbReference type="PRINTS" id="PR00792">
    <property type="entry name" value="PEPSIN"/>
</dbReference>
<dbReference type="GO" id="GO:0000324">
    <property type="term" value="C:fungal-type vacuole"/>
    <property type="evidence" value="ECO:0007669"/>
    <property type="project" value="TreeGrafter"/>
</dbReference>
<feature type="region of interest" description="Disordered" evidence="2">
    <location>
        <begin position="486"/>
        <end position="532"/>
    </location>
</feature>
<dbReference type="PANTHER" id="PTHR47966">
    <property type="entry name" value="BETA-SITE APP-CLEAVING ENZYME, ISOFORM A-RELATED"/>
    <property type="match status" value="1"/>
</dbReference>
<feature type="transmembrane region" description="Helical" evidence="3">
    <location>
        <begin position="402"/>
        <end position="422"/>
    </location>
</feature>